<dbReference type="AlphaFoldDB" id="A0A8D0E9M9"/>
<name>A0A8D0E9M9_SALMN</name>
<protein>
    <submittedName>
        <fullName evidence="3">Uncharacterized protein</fullName>
    </submittedName>
</protein>
<dbReference type="Proteomes" id="UP000694421">
    <property type="component" value="Unplaced"/>
</dbReference>
<feature type="transmembrane region" description="Helical" evidence="2">
    <location>
        <begin position="25"/>
        <end position="46"/>
    </location>
</feature>
<keyword evidence="2" id="KW-0472">Membrane</keyword>
<evidence type="ECO:0000313" key="4">
    <source>
        <dbReference type="Proteomes" id="UP000694421"/>
    </source>
</evidence>
<keyword evidence="4" id="KW-1185">Reference proteome</keyword>
<proteinExistence type="predicted"/>
<feature type="transmembrane region" description="Helical" evidence="2">
    <location>
        <begin position="52"/>
        <end position="76"/>
    </location>
</feature>
<dbReference type="GeneTree" id="ENSGT00940000168209"/>
<evidence type="ECO:0000313" key="3">
    <source>
        <dbReference type="Ensembl" id="ENSSMRP00000028829.1"/>
    </source>
</evidence>
<dbReference type="PANTHER" id="PTHR11360:SF284">
    <property type="entry name" value="EG:103B4.3 PROTEIN-RELATED"/>
    <property type="match status" value="1"/>
</dbReference>
<dbReference type="Ensembl" id="ENSSMRT00000033618.1">
    <property type="protein sequence ID" value="ENSSMRP00000028829.1"/>
    <property type="gene ID" value="ENSSMRG00000022173.1"/>
</dbReference>
<dbReference type="InterPro" id="IPR036259">
    <property type="entry name" value="MFS_trans_sf"/>
</dbReference>
<dbReference type="Gene3D" id="1.20.1250.20">
    <property type="entry name" value="MFS general substrate transporter like domains"/>
    <property type="match status" value="1"/>
</dbReference>
<accession>A0A8D0E9M9</accession>
<sequence>KMHINDQSIPDWLSNWYVVFICFKLFRYVTIYFCFVCFPGVVYFIIPHCTNFPSLLAICSVLGFFDAGNYVLLPVLTFDLMGAEKMPVAWGFMMAVNAISCFGPPFAGAMYDVFGNYNIGFVVNGVCNVAAASILAFIPWLQKEAIQSKKNYLNASVCEITHTIVPWQSPNSSLGVNTVFLCSNN</sequence>
<dbReference type="PANTHER" id="PTHR11360">
    <property type="entry name" value="MONOCARBOXYLATE TRANSPORTER"/>
    <property type="match status" value="1"/>
</dbReference>
<comment type="subcellular location">
    <subcellularLocation>
        <location evidence="1">Membrane</location>
        <topology evidence="1">Multi-pass membrane protein</topology>
    </subcellularLocation>
</comment>
<keyword evidence="2" id="KW-1133">Transmembrane helix</keyword>
<dbReference type="GO" id="GO:0016020">
    <property type="term" value="C:membrane"/>
    <property type="evidence" value="ECO:0007669"/>
    <property type="project" value="UniProtKB-SubCell"/>
</dbReference>
<dbReference type="InterPro" id="IPR050327">
    <property type="entry name" value="Proton-linked_MCT"/>
</dbReference>
<reference evidence="3" key="2">
    <citation type="submission" date="2025-09" db="UniProtKB">
        <authorList>
            <consortium name="Ensembl"/>
        </authorList>
    </citation>
    <scope>IDENTIFICATION</scope>
</reference>
<evidence type="ECO:0000256" key="1">
    <source>
        <dbReference type="ARBA" id="ARBA00004141"/>
    </source>
</evidence>
<dbReference type="GO" id="GO:0008028">
    <property type="term" value="F:monocarboxylic acid transmembrane transporter activity"/>
    <property type="evidence" value="ECO:0007669"/>
    <property type="project" value="TreeGrafter"/>
</dbReference>
<feature type="transmembrane region" description="Helical" evidence="2">
    <location>
        <begin position="119"/>
        <end position="141"/>
    </location>
</feature>
<keyword evidence="2" id="KW-0812">Transmembrane</keyword>
<feature type="transmembrane region" description="Helical" evidence="2">
    <location>
        <begin position="88"/>
        <end position="107"/>
    </location>
</feature>
<evidence type="ECO:0000256" key="2">
    <source>
        <dbReference type="SAM" id="Phobius"/>
    </source>
</evidence>
<reference evidence="3" key="1">
    <citation type="submission" date="2025-08" db="UniProtKB">
        <authorList>
            <consortium name="Ensembl"/>
        </authorList>
    </citation>
    <scope>IDENTIFICATION</scope>
</reference>
<organism evidence="3 4">
    <name type="scientific">Salvator merianae</name>
    <name type="common">Argentine black and white tegu</name>
    <name type="synonym">Tupinambis merianae</name>
    <dbReference type="NCBI Taxonomy" id="96440"/>
    <lineage>
        <taxon>Eukaryota</taxon>
        <taxon>Metazoa</taxon>
        <taxon>Chordata</taxon>
        <taxon>Craniata</taxon>
        <taxon>Vertebrata</taxon>
        <taxon>Euteleostomi</taxon>
        <taxon>Lepidosauria</taxon>
        <taxon>Squamata</taxon>
        <taxon>Bifurcata</taxon>
        <taxon>Unidentata</taxon>
        <taxon>Episquamata</taxon>
        <taxon>Laterata</taxon>
        <taxon>Teiioidea</taxon>
        <taxon>Teiidae</taxon>
        <taxon>Salvator</taxon>
    </lineage>
</organism>
<dbReference type="SUPFAM" id="SSF103473">
    <property type="entry name" value="MFS general substrate transporter"/>
    <property type="match status" value="1"/>
</dbReference>